<name>A0A164I6Z3_9CRUS</name>
<organism evidence="1 2">
    <name type="scientific">Daphnia magna</name>
    <dbReference type="NCBI Taxonomy" id="35525"/>
    <lineage>
        <taxon>Eukaryota</taxon>
        <taxon>Metazoa</taxon>
        <taxon>Ecdysozoa</taxon>
        <taxon>Arthropoda</taxon>
        <taxon>Crustacea</taxon>
        <taxon>Branchiopoda</taxon>
        <taxon>Diplostraca</taxon>
        <taxon>Cladocera</taxon>
        <taxon>Anomopoda</taxon>
        <taxon>Daphniidae</taxon>
        <taxon>Daphnia</taxon>
    </lineage>
</organism>
<evidence type="ECO:0000313" key="2">
    <source>
        <dbReference type="Proteomes" id="UP000076858"/>
    </source>
</evidence>
<comment type="caution">
    <text evidence="1">The sequence shown here is derived from an EMBL/GenBank/DDBJ whole genome shotgun (WGS) entry which is preliminary data.</text>
</comment>
<dbReference type="Proteomes" id="UP000076858">
    <property type="component" value="Unassembled WGS sequence"/>
</dbReference>
<accession>A0A164I6Z3</accession>
<dbReference type="EMBL" id="LRGB01008032">
    <property type="protein sequence ID" value="KZS00947.1"/>
    <property type="molecule type" value="Genomic_DNA"/>
</dbReference>
<reference evidence="1 2" key="1">
    <citation type="submission" date="2016-03" db="EMBL/GenBank/DDBJ databases">
        <title>EvidentialGene: Evidence-directed Construction of Genes on Genomes.</title>
        <authorList>
            <person name="Gilbert D.G."/>
            <person name="Choi J.-H."/>
            <person name="Mockaitis K."/>
            <person name="Colbourne J."/>
            <person name="Pfrender M."/>
        </authorList>
    </citation>
    <scope>NUCLEOTIDE SEQUENCE [LARGE SCALE GENOMIC DNA]</scope>
    <source>
        <strain evidence="1 2">Xinb3</strain>
        <tissue evidence="1">Complete organism</tissue>
    </source>
</reference>
<sequence length="40" mass="4437">MGTLGRNGDLTATLTHIVNTVCVMYRGFLPVPRLVLGRYM</sequence>
<dbReference type="AlphaFoldDB" id="A0A164I6Z3"/>
<gene>
    <name evidence="1" type="ORF">APZ42_002557</name>
</gene>
<keyword evidence="2" id="KW-1185">Reference proteome</keyword>
<proteinExistence type="predicted"/>
<protein>
    <submittedName>
        <fullName evidence="1">Uncharacterized protein</fullName>
    </submittedName>
</protein>
<evidence type="ECO:0000313" key="1">
    <source>
        <dbReference type="EMBL" id="KZS00947.1"/>
    </source>
</evidence>